<name>A0A2U2J963_9FLAO</name>
<organism evidence="1 2">
    <name type="scientific">Polaribacter aquimarinus</name>
    <dbReference type="NCBI Taxonomy" id="2100726"/>
    <lineage>
        <taxon>Bacteria</taxon>
        <taxon>Pseudomonadati</taxon>
        <taxon>Bacteroidota</taxon>
        <taxon>Flavobacteriia</taxon>
        <taxon>Flavobacteriales</taxon>
        <taxon>Flavobacteriaceae</taxon>
    </lineage>
</organism>
<accession>A0A2U2J963</accession>
<reference evidence="1 2" key="1">
    <citation type="submission" date="2018-05" db="EMBL/GenBank/DDBJ databases">
        <title>Polaribacter aquimarinus sp. nov., isolated from sediment in a sediment of sea.</title>
        <authorList>
            <person name="Lu D."/>
        </authorList>
    </citation>
    <scope>NUCLEOTIDE SEQUENCE [LARGE SCALE GENOMIC DNA]</scope>
    <source>
        <strain evidence="1 2">ZY113</strain>
    </source>
</reference>
<protein>
    <submittedName>
        <fullName evidence="1">Uncharacterized protein</fullName>
    </submittedName>
</protein>
<dbReference type="OrthoDB" id="1494793at2"/>
<sequence length="135" mass="14779">MSNLSFSISEVVLNNPDNTGNNWSPILYAYNSNNIEWGSICSSLNNPISNYPILENGGTYPGVSYLQLTCQSGQYQLYYTMASGKAYITAQCITSPKPYPNNQMALWNGSASTKFKLIIDLKATSELTGISLQAI</sequence>
<proteinExistence type="predicted"/>
<dbReference type="Proteomes" id="UP000245670">
    <property type="component" value="Unassembled WGS sequence"/>
</dbReference>
<dbReference type="RefSeq" id="WP_109405202.1">
    <property type="nucleotide sequence ID" value="NZ_QFFG01000004.1"/>
</dbReference>
<evidence type="ECO:0000313" key="1">
    <source>
        <dbReference type="EMBL" id="PWG04886.1"/>
    </source>
</evidence>
<keyword evidence="2" id="KW-1185">Reference proteome</keyword>
<dbReference type="EMBL" id="QFFG01000004">
    <property type="protein sequence ID" value="PWG04886.1"/>
    <property type="molecule type" value="Genomic_DNA"/>
</dbReference>
<dbReference type="AlphaFoldDB" id="A0A2U2J963"/>
<gene>
    <name evidence="1" type="ORF">DIS07_10470</name>
</gene>
<comment type="caution">
    <text evidence="1">The sequence shown here is derived from an EMBL/GenBank/DDBJ whole genome shotgun (WGS) entry which is preliminary data.</text>
</comment>
<evidence type="ECO:0000313" key="2">
    <source>
        <dbReference type="Proteomes" id="UP000245670"/>
    </source>
</evidence>